<dbReference type="HOGENOM" id="CLU_051638_9_0_2"/>
<dbReference type="KEGG" id="mbn:Mboo_0251"/>
<keyword evidence="3" id="KW-0220">Diaminopimelate biosynthesis</keyword>
<keyword evidence="1" id="KW-0028">Amino-acid biosynthesis</keyword>
<dbReference type="GO" id="GO:0016740">
    <property type="term" value="F:transferase activity"/>
    <property type="evidence" value="ECO:0007669"/>
    <property type="project" value="UniProtKB-KW"/>
</dbReference>
<dbReference type="Proteomes" id="UP000002408">
    <property type="component" value="Chromosome"/>
</dbReference>
<dbReference type="OrthoDB" id="30669at2157"/>
<proteinExistence type="predicted"/>
<evidence type="ECO:0000313" key="6">
    <source>
        <dbReference type="Proteomes" id="UP000002408"/>
    </source>
</evidence>
<evidence type="ECO:0000313" key="5">
    <source>
        <dbReference type="EMBL" id="ABS54773.1"/>
    </source>
</evidence>
<dbReference type="EMBL" id="CP000780">
    <property type="protein sequence ID" value="ABS54773.1"/>
    <property type="molecule type" value="Genomic_DNA"/>
</dbReference>
<dbReference type="eggNOG" id="arCOG01848">
    <property type="taxonomic scope" value="Archaea"/>
</dbReference>
<evidence type="ECO:0000256" key="1">
    <source>
        <dbReference type="ARBA" id="ARBA00022605"/>
    </source>
</evidence>
<accession>A7I4W2</accession>
<dbReference type="InterPro" id="IPR018357">
    <property type="entry name" value="Hexapep_transf_CS"/>
</dbReference>
<keyword evidence="2 5" id="KW-0808">Transferase</keyword>
<keyword evidence="4" id="KW-0457">Lysine biosynthesis</keyword>
<dbReference type="PANTHER" id="PTHR43300">
    <property type="entry name" value="ACETYLTRANSFERASE"/>
    <property type="match status" value="1"/>
</dbReference>
<reference evidence="6" key="1">
    <citation type="journal article" date="2015" name="Microbiology">
        <title>Genome of Methanoregula boonei 6A8 reveals adaptations to oligotrophic peatland environments.</title>
        <authorList>
            <person name="Braeuer S."/>
            <person name="Cadillo-Quiroz H."/>
            <person name="Kyrpides N."/>
            <person name="Woyke T."/>
            <person name="Goodwin L."/>
            <person name="Detter C."/>
            <person name="Podell S."/>
            <person name="Yavitt J.B."/>
            <person name="Zinder S.H."/>
        </authorList>
    </citation>
    <scope>NUCLEOTIDE SEQUENCE [LARGE SCALE GENOMIC DNA]</scope>
    <source>
        <strain evidence="6">DSM 21154 / JCM 14090 / 6A8</strain>
    </source>
</reference>
<dbReference type="RefSeq" id="WP_011991261.1">
    <property type="nucleotide sequence ID" value="NC_009712.1"/>
</dbReference>
<dbReference type="Gene3D" id="2.160.10.10">
    <property type="entry name" value="Hexapeptide repeat proteins"/>
    <property type="match status" value="1"/>
</dbReference>
<dbReference type="InterPro" id="IPR011004">
    <property type="entry name" value="Trimer_LpxA-like_sf"/>
</dbReference>
<dbReference type="GeneID" id="5410968"/>
<dbReference type="PANTHER" id="PTHR43300:SF10">
    <property type="entry name" value="2,3,4,5-TETRAHYDROPYRIDINE-2,6-DICARBOXYLATE N-ACETYLTRANSFERASE"/>
    <property type="match status" value="1"/>
</dbReference>
<dbReference type="AlphaFoldDB" id="A7I4W2"/>
<dbReference type="CDD" id="cd03358">
    <property type="entry name" value="LbH_WxcM_N_like"/>
    <property type="match status" value="1"/>
</dbReference>
<gene>
    <name evidence="5" type="ordered locus">Mboo_0251</name>
</gene>
<dbReference type="STRING" id="456442.Mboo_0251"/>
<name>A7I4W2_METB6</name>
<organism evidence="5 6">
    <name type="scientific">Methanoregula boonei (strain DSM 21154 / JCM 14090 / 6A8)</name>
    <dbReference type="NCBI Taxonomy" id="456442"/>
    <lineage>
        <taxon>Archaea</taxon>
        <taxon>Methanobacteriati</taxon>
        <taxon>Methanobacteriota</taxon>
        <taxon>Stenosarchaea group</taxon>
        <taxon>Methanomicrobia</taxon>
        <taxon>Methanomicrobiales</taxon>
        <taxon>Methanoregulaceae</taxon>
        <taxon>Methanoregula</taxon>
    </lineage>
</organism>
<evidence type="ECO:0000256" key="2">
    <source>
        <dbReference type="ARBA" id="ARBA00022679"/>
    </source>
</evidence>
<dbReference type="Pfam" id="PF00132">
    <property type="entry name" value="Hexapep"/>
    <property type="match status" value="3"/>
</dbReference>
<keyword evidence="6" id="KW-1185">Reference proteome</keyword>
<protein>
    <submittedName>
        <fullName evidence="5">Transferase hexapeptide repeat containing protein</fullName>
    </submittedName>
</protein>
<dbReference type="InterPro" id="IPR050179">
    <property type="entry name" value="Trans_hexapeptide_repeat"/>
</dbReference>
<evidence type="ECO:0000256" key="3">
    <source>
        <dbReference type="ARBA" id="ARBA00022915"/>
    </source>
</evidence>
<dbReference type="PROSITE" id="PS00101">
    <property type="entry name" value="HEXAPEP_TRANSFERASES"/>
    <property type="match status" value="1"/>
</dbReference>
<evidence type="ECO:0000256" key="4">
    <source>
        <dbReference type="ARBA" id="ARBA00023154"/>
    </source>
</evidence>
<sequence length="202" mass="21218">MIEYGKNRIGAGSQVFEPVTLGFPSREFMGKSGFDGTTIGKDAVLRSGTIIYCEVVIGDRFQTGHNVMIREKTRIGNHVSIGTGAIIEGNTRIGDDVNLQSMVYIPTSTEIGDRVFIGPNAVLTNDRYPPSGIGGLVGPVVECDAAIGANATILPGVHIGEGALVAAAAVVTRDVPAHMLAVGAPAKIRDLPTQIAPIQRKR</sequence>
<dbReference type="SUPFAM" id="SSF51161">
    <property type="entry name" value="Trimeric LpxA-like enzymes"/>
    <property type="match status" value="1"/>
</dbReference>
<dbReference type="InterPro" id="IPR001451">
    <property type="entry name" value="Hexapep"/>
</dbReference>